<evidence type="ECO:0000256" key="2">
    <source>
        <dbReference type="ARBA" id="ARBA00022801"/>
    </source>
</evidence>
<dbReference type="GO" id="GO:0031297">
    <property type="term" value="P:replication fork processing"/>
    <property type="evidence" value="ECO:0007669"/>
    <property type="project" value="TreeGrafter"/>
</dbReference>
<dbReference type="CDD" id="cd18793">
    <property type="entry name" value="SF2_C_SNF"/>
    <property type="match status" value="1"/>
</dbReference>
<evidence type="ECO:0000256" key="3">
    <source>
        <dbReference type="ARBA" id="ARBA00023242"/>
    </source>
</evidence>
<feature type="domain" description="Helicase C-terminal" evidence="7">
    <location>
        <begin position="486"/>
        <end position="639"/>
    </location>
</feature>
<feature type="compositionally biased region" description="Basic and acidic residues" evidence="5">
    <location>
        <begin position="669"/>
        <end position="687"/>
    </location>
</feature>
<protein>
    <recommendedName>
        <fullName evidence="11">SWI/SNF-related matrix-associated actin-dependent regulator of chromatin subfamily A-like protein 1</fullName>
    </recommendedName>
</protein>
<dbReference type="PROSITE" id="PS51467">
    <property type="entry name" value="HARP"/>
    <property type="match status" value="1"/>
</dbReference>
<reference evidence="9" key="1">
    <citation type="submission" date="2021-08" db="EMBL/GenBank/DDBJ databases">
        <authorList>
            <person name="Misof B."/>
            <person name="Oliver O."/>
            <person name="Podsiadlowski L."/>
            <person name="Donath A."/>
            <person name="Peters R."/>
            <person name="Mayer C."/>
            <person name="Rust J."/>
            <person name="Gunkel S."/>
            <person name="Lesny P."/>
            <person name="Martin S."/>
            <person name="Oeyen J.P."/>
            <person name="Petersen M."/>
            <person name="Panagiotis P."/>
            <person name="Wilbrandt J."/>
            <person name="Tanja T."/>
        </authorList>
    </citation>
    <scope>NUCLEOTIDE SEQUENCE</scope>
    <source>
        <strain evidence="9">GBR_01_08_01A</strain>
        <tissue evidence="9">Thorax + abdomen</tissue>
    </source>
</reference>
<feature type="region of interest" description="Disordered" evidence="5">
    <location>
        <begin position="70"/>
        <end position="89"/>
    </location>
</feature>
<dbReference type="InterPro" id="IPR027417">
    <property type="entry name" value="P-loop_NTPase"/>
</dbReference>
<dbReference type="AlphaFoldDB" id="A0AAD9VRP6"/>
<gene>
    <name evidence="9" type="ORF">KPH14_006907</name>
</gene>
<dbReference type="PROSITE" id="PS51194">
    <property type="entry name" value="HELICASE_CTER"/>
    <property type="match status" value="1"/>
</dbReference>
<evidence type="ECO:0000256" key="5">
    <source>
        <dbReference type="SAM" id="MobiDB-lite"/>
    </source>
</evidence>
<dbReference type="GO" id="GO:0016787">
    <property type="term" value="F:hydrolase activity"/>
    <property type="evidence" value="ECO:0007669"/>
    <property type="project" value="UniProtKB-KW"/>
</dbReference>
<dbReference type="InterPro" id="IPR000330">
    <property type="entry name" value="SNF2_N"/>
</dbReference>
<comment type="caution">
    <text evidence="9">The sequence shown here is derived from an EMBL/GenBank/DDBJ whole genome shotgun (WGS) entry which is preliminary data.</text>
</comment>
<evidence type="ECO:0000313" key="10">
    <source>
        <dbReference type="Proteomes" id="UP001258017"/>
    </source>
</evidence>
<reference evidence="9" key="2">
    <citation type="journal article" date="2023" name="Commun. Biol.">
        <title>Intrasexual cuticular hydrocarbon dimorphism in a wasp sheds light on hydrocarbon biosynthesis genes in Hymenoptera.</title>
        <authorList>
            <person name="Moris V.C."/>
            <person name="Podsiadlowski L."/>
            <person name="Martin S."/>
            <person name="Oeyen J.P."/>
            <person name="Donath A."/>
            <person name="Petersen M."/>
            <person name="Wilbrandt J."/>
            <person name="Misof B."/>
            <person name="Liedtke D."/>
            <person name="Thamm M."/>
            <person name="Scheiner R."/>
            <person name="Schmitt T."/>
            <person name="Niehuis O."/>
        </authorList>
    </citation>
    <scope>NUCLEOTIDE SEQUENCE</scope>
    <source>
        <strain evidence="9">GBR_01_08_01A</strain>
    </source>
</reference>
<dbReference type="GO" id="GO:0006281">
    <property type="term" value="P:DNA repair"/>
    <property type="evidence" value="ECO:0007669"/>
    <property type="project" value="TreeGrafter"/>
</dbReference>
<dbReference type="GO" id="GO:0043596">
    <property type="term" value="C:nuclear replication fork"/>
    <property type="evidence" value="ECO:0007669"/>
    <property type="project" value="TreeGrafter"/>
</dbReference>
<dbReference type="PANTHER" id="PTHR45766">
    <property type="entry name" value="DNA ANNEALING HELICASE AND ENDONUCLEASE ZRANB3 FAMILY MEMBER"/>
    <property type="match status" value="1"/>
</dbReference>
<comment type="subcellular location">
    <subcellularLocation>
        <location evidence="1">Nucleus</location>
    </subcellularLocation>
</comment>
<dbReference type="InterPro" id="IPR010003">
    <property type="entry name" value="HARP_dom"/>
</dbReference>
<organism evidence="9 10">
    <name type="scientific">Odynerus spinipes</name>
    <dbReference type="NCBI Taxonomy" id="1348599"/>
    <lineage>
        <taxon>Eukaryota</taxon>
        <taxon>Metazoa</taxon>
        <taxon>Ecdysozoa</taxon>
        <taxon>Arthropoda</taxon>
        <taxon>Hexapoda</taxon>
        <taxon>Insecta</taxon>
        <taxon>Pterygota</taxon>
        <taxon>Neoptera</taxon>
        <taxon>Endopterygota</taxon>
        <taxon>Hymenoptera</taxon>
        <taxon>Apocrita</taxon>
        <taxon>Aculeata</taxon>
        <taxon>Vespoidea</taxon>
        <taxon>Vespidae</taxon>
        <taxon>Eumeninae</taxon>
        <taxon>Odynerus</taxon>
    </lineage>
</organism>
<comment type="similarity">
    <text evidence="4">Belongs to the SNF2/RAD54 helicase family. SMARCAL1 subfamily.</text>
</comment>
<keyword evidence="2" id="KW-0378">Hydrolase</keyword>
<dbReference type="Proteomes" id="UP001258017">
    <property type="component" value="Unassembled WGS sequence"/>
</dbReference>
<accession>A0AAD9VRP6</accession>
<evidence type="ECO:0000256" key="4">
    <source>
        <dbReference type="PROSITE-ProRule" id="PRU00800"/>
    </source>
</evidence>
<evidence type="ECO:0000256" key="1">
    <source>
        <dbReference type="ARBA" id="ARBA00004123"/>
    </source>
</evidence>
<dbReference type="Pfam" id="PF00176">
    <property type="entry name" value="SNF2-rel_dom"/>
    <property type="match status" value="1"/>
</dbReference>
<evidence type="ECO:0000259" key="7">
    <source>
        <dbReference type="PROSITE" id="PS51194"/>
    </source>
</evidence>
<dbReference type="PANTHER" id="PTHR45766:SF6">
    <property type="entry name" value="SWI_SNF-RELATED MATRIX-ASSOCIATED ACTIN-DEPENDENT REGULATOR OF CHROMATIN SUBFAMILY A-LIKE PROTEIN 1"/>
    <property type="match status" value="1"/>
</dbReference>
<dbReference type="CDD" id="cd18010">
    <property type="entry name" value="DEXHc_HARP_SMARCAL1"/>
    <property type="match status" value="1"/>
</dbReference>
<dbReference type="Pfam" id="PF07443">
    <property type="entry name" value="HARP"/>
    <property type="match status" value="1"/>
</dbReference>
<evidence type="ECO:0000259" key="8">
    <source>
        <dbReference type="PROSITE" id="PS51467"/>
    </source>
</evidence>
<dbReference type="GO" id="GO:0005524">
    <property type="term" value="F:ATP binding"/>
    <property type="evidence" value="ECO:0007669"/>
    <property type="project" value="InterPro"/>
</dbReference>
<sequence length="715" mass="82149">MATVEYTQKEIEAKRLLALQKRKQVIPKVQVPFDPGKIQSNVNKQTHVTNFAQNVRNLPSITKNPKFISPKRRNFNKNEGGPMRSHKKDNRYKPMEAQKFFGINSIVTAKCYMITNERFAVEMSSYVPAVIELFKTINSKIYDINTKIWNFHLKDYDNLMGKLLKSNICLIQIPRSLLQIFQKNLNTSNEIPFIDLSPIDPTLRNMLMPFQQEGICYGISKNGRCIIADDMGLGKTIQALGIAHYFKDDWPLLIVAPSSVRYQWSEAIYSFLPSVPAHYVYQFTNAKDCISDVKIVIVSYDLLVRAEQVFKQHGFGFVILDESHTLKSNKTARFKAVQNTVSHARRIILLSGTPALSRPIELYTQINLVSPNFMKFQEYGIRYCAGEKKSFGWDFTGSSNMQELQLLLKSTCIIRRLKSDVLSQLPEKIRQMIILDPVLIKAGTKEMEEMSSKLQRKTLSGVERHNALLQYYNESSFARLKAVCNHVTHLFEKKRKCLIFAHHQHVLDEICNIAVSMNIKYIRIDGRTSSDQRKCLVNKFQEEDNCLVAVLSITAANAGITLTAARLVVFAELFWNPGVLCQAEDRVHRIGQDCSVLIQYLVAKQTVDDYLWPLIQRKTNVLSEVGLNQNIPLNEVKVTKQLTDNNQLKIDSFMEQSQRMSLESTSEINKNDEKEHNTLQNNKEGKKEQIITENLEELLNLDEEDLQNCDWDDFL</sequence>
<dbReference type="InterPro" id="IPR038718">
    <property type="entry name" value="SNF2-like_sf"/>
</dbReference>
<dbReference type="Gene3D" id="3.40.50.10810">
    <property type="entry name" value="Tandem AAA-ATPase domain"/>
    <property type="match status" value="1"/>
</dbReference>
<dbReference type="SUPFAM" id="SSF52540">
    <property type="entry name" value="P-loop containing nucleoside triphosphate hydrolases"/>
    <property type="match status" value="2"/>
</dbReference>
<dbReference type="InterPro" id="IPR001650">
    <property type="entry name" value="Helicase_C-like"/>
</dbReference>
<keyword evidence="3" id="KW-0539">Nucleus</keyword>
<proteinExistence type="inferred from homology"/>
<dbReference type="EMBL" id="JAIFRP010000026">
    <property type="protein sequence ID" value="KAK2584538.1"/>
    <property type="molecule type" value="Genomic_DNA"/>
</dbReference>
<evidence type="ECO:0000313" key="9">
    <source>
        <dbReference type="EMBL" id="KAK2584538.1"/>
    </source>
</evidence>
<feature type="domain" description="HARP" evidence="8">
    <location>
        <begin position="103"/>
        <end position="174"/>
    </location>
</feature>
<dbReference type="InterPro" id="IPR049730">
    <property type="entry name" value="SNF2/RAD54-like_C"/>
</dbReference>
<dbReference type="Pfam" id="PF00271">
    <property type="entry name" value="Helicase_C"/>
    <property type="match status" value="1"/>
</dbReference>
<dbReference type="PROSITE" id="PS51192">
    <property type="entry name" value="HELICASE_ATP_BIND_1"/>
    <property type="match status" value="1"/>
</dbReference>
<evidence type="ECO:0008006" key="11">
    <source>
        <dbReference type="Google" id="ProtNLM"/>
    </source>
</evidence>
<keyword evidence="10" id="KW-1185">Reference proteome</keyword>
<dbReference type="SMART" id="SM00487">
    <property type="entry name" value="DEXDc"/>
    <property type="match status" value="1"/>
</dbReference>
<evidence type="ECO:0000259" key="6">
    <source>
        <dbReference type="PROSITE" id="PS51192"/>
    </source>
</evidence>
<dbReference type="InterPro" id="IPR014001">
    <property type="entry name" value="Helicase_ATP-bd"/>
</dbReference>
<name>A0AAD9VRP6_9HYME</name>
<feature type="region of interest" description="Disordered" evidence="5">
    <location>
        <begin position="661"/>
        <end position="687"/>
    </location>
</feature>
<dbReference type="Gene3D" id="3.40.50.300">
    <property type="entry name" value="P-loop containing nucleotide triphosphate hydrolases"/>
    <property type="match status" value="1"/>
</dbReference>
<feature type="domain" description="Helicase ATP-binding" evidence="6">
    <location>
        <begin position="216"/>
        <end position="372"/>
    </location>
</feature>
<dbReference type="SMART" id="SM00490">
    <property type="entry name" value="HELICc"/>
    <property type="match status" value="1"/>
</dbReference>